<sequence>MAQTHDSNPATFIPLKPSVFSILMVLSESDSHGYGIKKEVESRSNNQVRLEPGTLYRVIGKLLDDGLIGEAGGDPVENDDERRKYYTLLPLGRRVLVAETERL</sequence>
<feature type="non-terminal residue" evidence="2">
    <location>
        <position position="103"/>
    </location>
</feature>
<dbReference type="InterPro" id="IPR036388">
    <property type="entry name" value="WH-like_DNA-bd_sf"/>
</dbReference>
<dbReference type="Gene3D" id="1.10.10.10">
    <property type="entry name" value="Winged helix-like DNA-binding domain superfamily/Winged helix DNA-binding domain"/>
    <property type="match status" value="1"/>
</dbReference>
<dbReference type="AlphaFoldDB" id="X0XE06"/>
<dbReference type="InterPro" id="IPR005149">
    <property type="entry name" value="Tscrpt_reg_PadR_N"/>
</dbReference>
<organism evidence="2">
    <name type="scientific">marine sediment metagenome</name>
    <dbReference type="NCBI Taxonomy" id="412755"/>
    <lineage>
        <taxon>unclassified sequences</taxon>
        <taxon>metagenomes</taxon>
        <taxon>ecological metagenomes</taxon>
    </lineage>
</organism>
<evidence type="ECO:0000259" key="1">
    <source>
        <dbReference type="Pfam" id="PF03551"/>
    </source>
</evidence>
<dbReference type="PANTHER" id="PTHR33169">
    <property type="entry name" value="PADR-FAMILY TRANSCRIPTIONAL REGULATOR"/>
    <property type="match status" value="1"/>
</dbReference>
<gene>
    <name evidence="2" type="ORF">S01H1_51447</name>
</gene>
<dbReference type="InterPro" id="IPR036390">
    <property type="entry name" value="WH_DNA-bd_sf"/>
</dbReference>
<proteinExistence type="predicted"/>
<comment type="caution">
    <text evidence="2">The sequence shown here is derived from an EMBL/GenBank/DDBJ whole genome shotgun (WGS) entry which is preliminary data.</text>
</comment>
<dbReference type="EMBL" id="BARS01033195">
    <property type="protein sequence ID" value="GAG23191.1"/>
    <property type="molecule type" value="Genomic_DNA"/>
</dbReference>
<protein>
    <recommendedName>
        <fullName evidence="1">Transcription regulator PadR N-terminal domain-containing protein</fullName>
    </recommendedName>
</protein>
<feature type="domain" description="Transcription regulator PadR N-terminal" evidence="1">
    <location>
        <begin position="22"/>
        <end position="96"/>
    </location>
</feature>
<dbReference type="InterPro" id="IPR052509">
    <property type="entry name" value="Metal_resp_DNA-bind_regulator"/>
</dbReference>
<dbReference type="SUPFAM" id="SSF46785">
    <property type="entry name" value="Winged helix' DNA-binding domain"/>
    <property type="match status" value="1"/>
</dbReference>
<accession>X0XE06</accession>
<reference evidence="2" key="1">
    <citation type="journal article" date="2014" name="Front. Microbiol.">
        <title>High frequency of phylogenetically diverse reductive dehalogenase-homologous genes in deep subseafloor sedimentary metagenomes.</title>
        <authorList>
            <person name="Kawai M."/>
            <person name="Futagami T."/>
            <person name="Toyoda A."/>
            <person name="Takaki Y."/>
            <person name="Nishi S."/>
            <person name="Hori S."/>
            <person name="Arai W."/>
            <person name="Tsubouchi T."/>
            <person name="Morono Y."/>
            <person name="Uchiyama I."/>
            <person name="Ito T."/>
            <person name="Fujiyama A."/>
            <person name="Inagaki F."/>
            <person name="Takami H."/>
        </authorList>
    </citation>
    <scope>NUCLEOTIDE SEQUENCE</scope>
    <source>
        <strain evidence="2">Expedition CK06-06</strain>
    </source>
</reference>
<dbReference type="PANTHER" id="PTHR33169:SF13">
    <property type="entry name" value="PADR-FAMILY TRANSCRIPTIONAL REGULATOR"/>
    <property type="match status" value="1"/>
</dbReference>
<name>X0XE06_9ZZZZ</name>
<dbReference type="Pfam" id="PF03551">
    <property type="entry name" value="PadR"/>
    <property type="match status" value="1"/>
</dbReference>
<evidence type="ECO:0000313" key="2">
    <source>
        <dbReference type="EMBL" id="GAG23191.1"/>
    </source>
</evidence>